<name>A0A1P8EKI8_9GAMM</name>
<protein>
    <submittedName>
        <fullName evidence="1">Uncharacterized protein</fullName>
    </submittedName>
</protein>
<gene>
    <name evidence="1" type="ORF">BEN76_11635</name>
</gene>
<proteinExistence type="predicted"/>
<organism evidence="1 2">
    <name type="scientific">Acinetobacter soli</name>
    <dbReference type="NCBI Taxonomy" id="487316"/>
    <lineage>
        <taxon>Bacteria</taxon>
        <taxon>Pseudomonadati</taxon>
        <taxon>Pseudomonadota</taxon>
        <taxon>Gammaproteobacteria</taxon>
        <taxon>Moraxellales</taxon>
        <taxon>Moraxellaceae</taxon>
        <taxon>Acinetobacter</taxon>
    </lineage>
</organism>
<sequence length="62" mass="7037">MRIFFSFFVGILIGYSTASNYLLIDWVDLASKAPDYFHFWVLVFISTGIKKAPNNGAFLLLS</sequence>
<reference evidence="1 2" key="1">
    <citation type="submission" date="2016-08" db="EMBL/GenBank/DDBJ databases">
        <title>Complete genome sequence of Acinetobacter baylyi strain GFJ2.</title>
        <authorList>
            <person name="Tabata M."/>
            <person name="Kuboki S."/>
            <person name="Gibu N."/>
            <person name="Kinouchi Y."/>
            <person name="Vangnai A."/>
            <person name="Kasai D."/>
            <person name="Fukuda M."/>
        </authorList>
    </citation>
    <scope>NUCLEOTIDE SEQUENCE [LARGE SCALE GENOMIC DNA]</scope>
    <source>
        <strain evidence="1 2">GFJ2</strain>
    </source>
</reference>
<evidence type="ECO:0000313" key="2">
    <source>
        <dbReference type="Proteomes" id="UP000185674"/>
    </source>
</evidence>
<dbReference type="KEGG" id="asol:BEN76_11635"/>
<dbReference type="AlphaFoldDB" id="A0A1P8EKI8"/>
<dbReference type="Proteomes" id="UP000185674">
    <property type="component" value="Chromosome"/>
</dbReference>
<evidence type="ECO:0000313" key="1">
    <source>
        <dbReference type="EMBL" id="APV36632.1"/>
    </source>
</evidence>
<dbReference type="EMBL" id="CP016896">
    <property type="protein sequence ID" value="APV36632.1"/>
    <property type="molecule type" value="Genomic_DNA"/>
</dbReference>
<accession>A0A1P8EKI8</accession>